<dbReference type="AlphaFoldDB" id="D3F8X8"/>
<dbReference type="PIRSF" id="PIRSF006648">
    <property type="entry name" value="DrrB"/>
    <property type="match status" value="1"/>
</dbReference>
<dbReference type="PROSITE" id="PS51012">
    <property type="entry name" value="ABC_TM2"/>
    <property type="match status" value="1"/>
</dbReference>
<dbReference type="InterPro" id="IPR052902">
    <property type="entry name" value="ABC-2_transporter"/>
</dbReference>
<dbReference type="HOGENOM" id="CLU_039483_4_0_11"/>
<protein>
    <recommendedName>
        <fullName evidence="5">Transport permease protein</fullName>
    </recommendedName>
</protein>
<evidence type="ECO:0000256" key="3">
    <source>
        <dbReference type="ARBA" id="ARBA00022989"/>
    </source>
</evidence>
<feature type="transmembrane region" description="Helical" evidence="5">
    <location>
        <begin position="34"/>
        <end position="55"/>
    </location>
</feature>
<evidence type="ECO:0000256" key="5">
    <source>
        <dbReference type="RuleBase" id="RU361157"/>
    </source>
</evidence>
<dbReference type="InterPro" id="IPR013525">
    <property type="entry name" value="ABC2_TM"/>
</dbReference>
<evidence type="ECO:0000313" key="8">
    <source>
        <dbReference type="Proteomes" id="UP000008229"/>
    </source>
</evidence>
<dbReference type="Pfam" id="PF01061">
    <property type="entry name" value="ABC2_membrane"/>
    <property type="match status" value="1"/>
</dbReference>
<feature type="transmembrane region" description="Helical" evidence="5">
    <location>
        <begin position="143"/>
        <end position="161"/>
    </location>
</feature>
<evidence type="ECO:0000313" key="7">
    <source>
        <dbReference type="EMBL" id="ADB52973.1"/>
    </source>
</evidence>
<dbReference type="eggNOG" id="COG0842">
    <property type="taxonomic scope" value="Bacteria"/>
</dbReference>
<dbReference type="InterPro" id="IPR000412">
    <property type="entry name" value="ABC_2_transport"/>
</dbReference>
<dbReference type="OrthoDB" id="9778589at2"/>
<feature type="transmembrane region" description="Helical" evidence="5">
    <location>
        <begin position="104"/>
        <end position="131"/>
    </location>
</feature>
<evidence type="ECO:0000256" key="1">
    <source>
        <dbReference type="ARBA" id="ARBA00004141"/>
    </source>
</evidence>
<dbReference type="Proteomes" id="UP000008229">
    <property type="component" value="Chromosome"/>
</dbReference>
<dbReference type="EMBL" id="CP001854">
    <property type="protein sequence ID" value="ADB52973.1"/>
    <property type="molecule type" value="Genomic_DNA"/>
</dbReference>
<dbReference type="STRING" id="469383.Cwoe_4560"/>
<dbReference type="KEGG" id="cwo:Cwoe_4560"/>
<organism evidence="7 8">
    <name type="scientific">Conexibacter woesei (strain DSM 14684 / CCUG 47730 / CIP 108061 / JCM 11494 / NBRC 100937 / ID131577)</name>
    <dbReference type="NCBI Taxonomy" id="469383"/>
    <lineage>
        <taxon>Bacteria</taxon>
        <taxon>Bacillati</taxon>
        <taxon>Actinomycetota</taxon>
        <taxon>Thermoleophilia</taxon>
        <taxon>Solirubrobacterales</taxon>
        <taxon>Conexibacteraceae</taxon>
        <taxon>Conexibacter</taxon>
    </lineage>
</organism>
<accession>D3F8X8</accession>
<feature type="domain" description="ABC transmembrane type-2" evidence="6">
    <location>
        <begin position="28"/>
        <end position="253"/>
    </location>
</feature>
<dbReference type="InterPro" id="IPR047817">
    <property type="entry name" value="ABC2_TM_bact-type"/>
</dbReference>
<name>D3F8X8_CONWI</name>
<dbReference type="PANTHER" id="PTHR43027">
    <property type="entry name" value="DOXORUBICIN RESISTANCE ABC TRANSPORTER PERMEASE PROTEIN DRRC-RELATED"/>
    <property type="match status" value="1"/>
</dbReference>
<dbReference type="GO" id="GO:0043190">
    <property type="term" value="C:ATP-binding cassette (ABC) transporter complex"/>
    <property type="evidence" value="ECO:0007669"/>
    <property type="project" value="InterPro"/>
</dbReference>
<keyword evidence="2 5" id="KW-0812">Transmembrane</keyword>
<evidence type="ECO:0000256" key="2">
    <source>
        <dbReference type="ARBA" id="ARBA00022692"/>
    </source>
</evidence>
<feature type="transmembrane region" description="Helical" evidence="5">
    <location>
        <begin position="61"/>
        <end position="83"/>
    </location>
</feature>
<keyword evidence="3 5" id="KW-1133">Transmembrane helix</keyword>
<dbReference type="PANTHER" id="PTHR43027:SF2">
    <property type="entry name" value="TRANSPORT PERMEASE PROTEIN"/>
    <property type="match status" value="1"/>
</dbReference>
<evidence type="ECO:0000256" key="4">
    <source>
        <dbReference type="ARBA" id="ARBA00023136"/>
    </source>
</evidence>
<keyword evidence="8" id="KW-1185">Reference proteome</keyword>
<sequence length="257" mass="27352">MTGASAAAQQSFAALTWRQYRLERRMFWRNPSAAFFNFMLPLLLLALFGAVFSSNQDDLDVIVPGIAGMSVVSTTFSALAYNMTAMRELGVLKRVRGTPIPSGAFLLGIAGHSITNTALQMVLITVAGKVFFGIDWPPNPGEMVVFVVLGVICFASLGVALSHVIPNNESAPAYVNAIFLPLIIISGVFYDAEDVPSFLAGIAEALPLTHLIDGLSAAMVTGESLGDQLSSIGVLVAWTVLGVVLAVRGFSWEARRS</sequence>
<gene>
    <name evidence="7" type="ordered locus">Cwoe_4560</name>
</gene>
<feature type="transmembrane region" description="Helical" evidence="5">
    <location>
        <begin position="229"/>
        <end position="247"/>
    </location>
</feature>
<dbReference type="RefSeq" id="WP_012936024.1">
    <property type="nucleotide sequence ID" value="NC_013739.1"/>
</dbReference>
<proteinExistence type="inferred from homology"/>
<reference evidence="8" key="2">
    <citation type="submission" date="2010-01" db="EMBL/GenBank/DDBJ databases">
        <title>The complete genome of Conexibacter woesei DSM 14684.</title>
        <authorList>
            <consortium name="US DOE Joint Genome Institute (JGI-PGF)"/>
            <person name="Lucas S."/>
            <person name="Copeland A."/>
            <person name="Lapidus A."/>
            <person name="Glavina del Rio T."/>
            <person name="Dalin E."/>
            <person name="Tice H."/>
            <person name="Bruce D."/>
            <person name="Goodwin L."/>
            <person name="Pitluck S."/>
            <person name="Kyrpides N."/>
            <person name="Mavromatis K."/>
            <person name="Ivanova N."/>
            <person name="Mikhailova N."/>
            <person name="Chertkov O."/>
            <person name="Brettin T."/>
            <person name="Detter J.C."/>
            <person name="Han C."/>
            <person name="Larimer F."/>
            <person name="Land M."/>
            <person name="Hauser L."/>
            <person name="Markowitz V."/>
            <person name="Cheng J.-F."/>
            <person name="Hugenholtz P."/>
            <person name="Woyke T."/>
            <person name="Wu D."/>
            <person name="Pukall R."/>
            <person name="Steenblock K."/>
            <person name="Schneider S."/>
            <person name="Klenk H.-P."/>
            <person name="Eisen J.A."/>
        </authorList>
    </citation>
    <scope>NUCLEOTIDE SEQUENCE [LARGE SCALE GENOMIC DNA]</scope>
    <source>
        <strain evidence="8">DSM 14684 / CIP 108061 / JCM 11494 / NBRC 100937 / ID131577</strain>
    </source>
</reference>
<reference evidence="7 8" key="1">
    <citation type="journal article" date="2010" name="Stand. Genomic Sci.">
        <title>Complete genome sequence of Conexibacter woesei type strain (ID131577).</title>
        <authorList>
            <person name="Pukall R."/>
            <person name="Lapidus A."/>
            <person name="Glavina Del Rio T."/>
            <person name="Copeland A."/>
            <person name="Tice H."/>
            <person name="Cheng J.-F."/>
            <person name="Lucas S."/>
            <person name="Chen F."/>
            <person name="Nolan M."/>
            <person name="Bruce D."/>
            <person name="Goodwin L."/>
            <person name="Pitluck S."/>
            <person name="Mavromatis K."/>
            <person name="Ivanova N."/>
            <person name="Ovchinnikova G."/>
            <person name="Pati A."/>
            <person name="Chen A."/>
            <person name="Palaniappan K."/>
            <person name="Land M."/>
            <person name="Hauser L."/>
            <person name="Chang Y.-J."/>
            <person name="Jeffries C.D."/>
            <person name="Chain P."/>
            <person name="Meincke L."/>
            <person name="Sims D."/>
            <person name="Brettin T."/>
            <person name="Detter J.C."/>
            <person name="Rohde M."/>
            <person name="Goeker M."/>
            <person name="Bristow J."/>
            <person name="Eisen J.A."/>
            <person name="Markowitz V."/>
            <person name="Kyrpides N.C."/>
            <person name="Klenk H.-P."/>
            <person name="Hugenholtz P."/>
        </authorList>
    </citation>
    <scope>NUCLEOTIDE SEQUENCE [LARGE SCALE GENOMIC DNA]</scope>
    <source>
        <strain evidence="8">DSM 14684 / CIP 108061 / JCM 11494 / NBRC 100937 / ID131577</strain>
    </source>
</reference>
<evidence type="ECO:0000259" key="6">
    <source>
        <dbReference type="PROSITE" id="PS51012"/>
    </source>
</evidence>
<feature type="transmembrane region" description="Helical" evidence="5">
    <location>
        <begin position="173"/>
        <end position="190"/>
    </location>
</feature>
<comment type="similarity">
    <text evidence="5">Belongs to the ABC-2 integral membrane protein family.</text>
</comment>
<keyword evidence="4 5" id="KW-0472">Membrane</keyword>
<comment type="subcellular location">
    <subcellularLocation>
        <location evidence="5">Cell membrane</location>
        <topology evidence="5">Multi-pass membrane protein</topology>
    </subcellularLocation>
    <subcellularLocation>
        <location evidence="1">Membrane</location>
        <topology evidence="1">Multi-pass membrane protein</topology>
    </subcellularLocation>
</comment>
<keyword evidence="5" id="KW-1003">Cell membrane</keyword>
<dbReference type="GO" id="GO:0140359">
    <property type="term" value="F:ABC-type transporter activity"/>
    <property type="evidence" value="ECO:0007669"/>
    <property type="project" value="InterPro"/>
</dbReference>
<keyword evidence="5" id="KW-0813">Transport</keyword>